<reference evidence="1 2" key="1">
    <citation type="submission" date="2018-04" db="EMBL/GenBank/DDBJ databases">
        <title>WGS assembly of Panicum hallii var. hallii HAL2.</title>
        <authorList>
            <person name="Lovell J."/>
            <person name="Jenkins J."/>
            <person name="Lowry D."/>
            <person name="Mamidi S."/>
            <person name="Sreedasyam A."/>
            <person name="Weng X."/>
            <person name="Barry K."/>
            <person name="Bonette J."/>
            <person name="Campitelli B."/>
            <person name="Daum C."/>
            <person name="Gordon S."/>
            <person name="Gould B."/>
            <person name="Lipzen A."/>
            <person name="MacQueen A."/>
            <person name="Palacio-Mejia J."/>
            <person name="Plott C."/>
            <person name="Shakirov E."/>
            <person name="Shu S."/>
            <person name="Yoshinaga Y."/>
            <person name="Zane M."/>
            <person name="Rokhsar D."/>
            <person name="Grimwood J."/>
            <person name="Schmutz J."/>
            <person name="Juenger T."/>
        </authorList>
    </citation>
    <scope>NUCLEOTIDE SEQUENCE [LARGE SCALE GENOMIC DNA]</scope>
    <source>
        <strain evidence="2">cv. HAL2</strain>
    </source>
</reference>
<dbReference type="Proteomes" id="UP000244336">
    <property type="component" value="Chromosome 3"/>
</dbReference>
<evidence type="ECO:0000313" key="1">
    <source>
        <dbReference type="EMBL" id="PUZ64145.1"/>
    </source>
</evidence>
<keyword evidence="2" id="KW-1185">Reference proteome</keyword>
<name>A0A2T7E8I9_9POAL</name>
<sequence length="115" mass="13079">MSGLRINQETYTMSVQCVINRTTHALIWELMPLASNDDWLIYLHNANHWQWPLVLLFSVYQKALINIEAAAGDEDVDEEVEELNIEAGGTAAPQCVADEGENIPRIVEQLRDKDR</sequence>
<dbReference type="Gramene" id="PUZ64145">
    <property type="protein sequence ID" value="PUZ64145"/>
    <property type="gene ID" value="GQ55_3G120100"/>
</dbReference>
<accession>A0A2T7E8I9</accession>
<evidence type="ECO:0000313" key="2">
    <source>
        <dbReference type="Proteomes" id="UP000244336"/>
    </source>
</evidence>
<protein>
    <submittedName>
        <fullName evidence="1">Uncharacterized protein</fullName>
    </submittedName>
</protein>
<dbReference type="EMBL" id="CM009751">
    <property type="protein sequence ID" value="PUZ64145.1"/>
    <property type="molecule type" value="Genomic_DNA"/>
</dbReference>
<proteinExistence type="predicted"/>
<organism evidence="1 2">
    <name type="scientific">Panicum hallii var. hallii</name>
    <dbReference type="NCBI Taxonomy" id="1504633"/>
    <lineage>
        <taxon>Eukaryota</taxon>
        <taxon>Viridiplantae</taxon>
        <taxon>Streptophyta</taxon>
        <taxon>Embryophyta</taxon>
        <taxon>Tracheophyta</taxon>
        <taxon>Spermatophyta</taxon>
        <taxon>Magnoliopsida</taxon>
        <taxon>Liliopsida</taxon>
        <taxon>Poales</taxon>
        <taxon>Poaceae</taxon>
        <taxon>PACMAD clade</taxon>
        <taxon>Panicoideae</taxon>
        <taxon>Panicodae</taxon>
        <taxon>Paniceae</taxon>
        <taxon>Panicinae</taxon>
        <taxon>Panicum</taxon>
        <taxon>Panicum sect. Panicum</taxon>
    </lineage>
</organism>
<gene>
    <name evidence="1" type="ORF">GQ55_3G120100</name>
</gene>
<dbReference type="AlphaFoldDB" id="A0A2T7E8I9"/>